<organism evidence="1 2">
    <name type="scientific">Melastoma candidum</name>
    <dbReference type="NCBI Taxonomy" id="119954"/>
    <lineage>
        <taxon>Eukaryota</taxon>
        <taxon>Viridiplantae</taxon>
        <taxon>Streptophyta</taxon>
        <taxon>Embryophyta</taxon>
        <taxon>Tracheophyta</taxon>
        <taxon>Spermatophyta</taxon>
        <taxon>Magnoliopsida</taxon>
        <taxon>eudicotyledons</taxon>
        <taxon>Gunneridae</taxon>
        <taxon>Pentapetalae</taxon>
        <taxon>rosids</taxon>
        <taxon>malvids</taxon>
        <taxon>Myrtales</taxon>
        <taxon>Melastomataceae</taxon>
        <taxon>Melastomatoideae</taxon>
        <taxon>Melastomateae</taxon>
        <taxon>Melastoma</taxon>
    </lineage>
</organism>
<protein>
    <submittedName>
        <fullName evidence="1">Uncharacterized protein</fullName>
    </submittedName>
</protein>
<dbReference type="Proteomes" id="UP001057402">
    <property type="component" value="Chromosome 7"/>
</dbReference>
<proteinExistence type="predicted"/>
<keyword evidence="2" id="KW-1185">Reference proteome</keyword>
<evidence type="ECO:0000313" key="2">
    <source>
        <dbReference type="Proteomes" id="UP001057402"/>
    </source>
</evidence>
<dbReference type="EMBL" id="CM042886">
    <property type="protein sequence ID" value="KAI4339712.1"/>
    <property type="molecule type" value="Genomic_DNA"/>
</dbReference>
<comment type="caution">
    <text evidence="1">The sequence shown here is derived from an EMBL/GenBank/DDBJ whole genome shotgun (WGS) entry which is preliminary data.</text>
</comment>
<accession>A0ACB9NTU4</accession>
<reference evidence="2" key="1">
    <citation type="journal article" date="2023" name="Front. Plant Sci.">
        <title>Chromosomal-level genome assembly of Melastoma candidum provides insights into trichome evolution.</title>
        <authorList>
            <person name="Zhong Y."/>
            <person name="Wu W."/>
            <person name="Sun C."/>
            <person name="Zou P."/>
            <person name="Liu Y."/>
            <person name="Dai S."/>
            <person name="Zhou R."/>
        </authorList>
    </citation>
    <scope>NUCLEOTIDE SEQUENCE [LARGE SCALE GENOMIC DNA]</scope>
</reference>
<evidence type="ECO:0000313" key="1">
    <source>
        <dbReference type="EMBL" id="KAI4339712.1"/>
    </source>
</evidence>
<gene>
    <name evidence="1" type="ORF">MLD38_024622</name>
</gene>
<sequence length="183" mass="20098">MKDVAHQDQLVRLLTNSLQTSNCPHMLFYGPPGTGKGKTTTALAVARQLYGSRVLELNASDYRGINVVLTKIKDFAAVAVGSSQRQGYLCPPFEIIILDEVDSMTEDAQSLDFSSYVAVLAVRKSGEGQMGTLINSINKPLTPRCAKFRFKPLPEEVMSSRIQHICNEEGLNFISLKENQCGS</sequence>
<name>A0ACB9NTU4_9MYRT</name>